<evidence type="ECO:0000313" key="2">
    <source>
        <dbReference type="EMBL" id="GLK12103.1"/>
    </source>
</evidence>
<reference evidence="2" key="2">
    <citation type="submission" date="2023-01" db="EMBL/GenBank/DDBJ databases">
        <authorList>
            <person name="Sun Q."/>
            <person name="Evtushenko L."/>
        </authorList>
    </citation>
    <scope>NUCLEOTIDE SEQUENCE</scope>
    <source>
        <strain evidence="2">VKM Ac-2007</strain>
    </source>
</reference>
<keyword evidence="1" id="KW-0732">Signal</keyword>
<accession>A0A9W6MFP7</accession>
<evidence type="ECO:0008006" key="4">
    <source>
        <dbReference type="Google" id="ProtNLM"/>
    </source>
</evidence>
<evidence type="ECO:0000313" key="3">
    <source>
        <dbReference type="Proteomes" id="UP001143474"/>
    </source>
</evidence>
<protein>
    <recommendedName>
        <fullName evidence="4">Spore-associated protein A</fullName>
    </recommendedName>
</protein>
<gene>
    <name evidence="2" type="ORF">GCM10017600_55110</name>
</gene>
<feature type="signal peptide" evidence="1">
    <location>
        <begin position="1"/>
        <end position="26"/>
    </location>
</feature>
<feature type="chain" id="PRO_5040904695" description="Spore-associated protein A" evidence="1">
    <location>
        <begin position="27"/>
        <end position="160"/>
    </location>
</feature>
<proteinExistence type="predicted"/>
<dbReference type="EMBL" id="BSEV01000014">
    <property type="protein sequence ID" value="GLK12103.1"/>
    <property type="molecule type" value="Genomic_DNA"/>
</dbReference>
<keyword evidence="3" id="KW-1185">Reference proteome</keyword>
<organism evidence="2 3">
    <name type="scientific">Streptosporangium carneum</name>
    <dbReference type="NCBI Taxonomy" id="47481"/>
    <lineage>
        <taxon>Bacteria</taxon>
        <taxon>Bacillati</taxon>
        <taxon>Actinomycetota</taxon>
        <taxon>Actinomycetes</taxon>
        <taxon>Streptosporangiales</taxon>
        <taxon>Streptosporangiaceae</taxon>
        <taxon>Streptosporangium</taxon>
    </lineage>
</organism>
<dbReference type="Proteomes" id="UP001143474">
    <property type="component" value="Unassembled WGS sequence"/>
</dbReference>
<name>A0A9W6MFP7_9ACTN</name>
<dbReference type="AlphaFoldDB" id="A0A9W6MFP7"/>
<reference evidence="2" key="1">
    <citation type="journal article" date="2014" name="Int. J. Syst. Evol. Microbiol.">
        <title>Complete genome sequence of Corynebacterium casei LMG S-19264T (=DSM 44701T), isolated from a smear-ripened cheese.</title>
        <authorList>
            <consortium name="US DOE Joint Genome Institute (JGI-PGF)"/>
            <person name="Walter F."/>
            <person name="Albersmeier A."/>
            <person name="Kalinowski J."/>
            <person name="Ruckert C."/>
        </authorList>
    </citation>
    <scope>NUCLEOTIDE SEQUENCE</scope>
    <source>
        <strain evidence="2">VKM Ac-2007</strain>
    </source>
</reference>
<sequence length="160" mass="16593">MITSTKTVLLAAALAAGGLMAGPAHAATAAAASSSPESVCGSGFGRVGDGSRPVKTASGKVWGHVYLLYNRTTGYNCVATIKTSYAGRATYTSVTLQTQTRRVRDEPARTATKKDAGQFKYYAGPIKLYAKNLCVKYWGVVKSPSGETATGGRGSWGNCG</sequence>
<dbReference type="RefSeq" id="WP_271220443.1">
    <property type="nucleotide sequence ID" value="NZ_BAAAVD010000053.1"/>
</dbReference>
<comment type="caution">
    <text evidence="2">The sequence shown here is derived from an EMBL/GenBank/DDBJ whole genome shotgun (WGS) entry which is preliminary data.</text>
</comment>
<evidence type="ECO:0000256" key="1">
    <source>
        <dbReference type="SAM" id="SignalP"/>
    </source>
</evidence>